<dbReference type="AlphaFoldDB" id="A0A6A5DUT4"/>
<keyword evidence="3" id="KW-1185">Reference proteome</keyword>
<dbReference type="Proteomes" id="UP000465112">
    <property type="component" value="Chromosome 23"/>
</dbReference>
<proteinExistence type="predicted"/>
<evidence type="ECO:0000256" key="1">
    <source>
        <dbReference type="SAM" id="MobiDB-lite"/>
    </source>
</evidence>
<gene>
    <name evidence="2" type="ORF">PFLUV_G00266290</name>
</gene>
<sequence>MKVIAARITFIVPHQHLSAYCQSVAAWDTGSRAQRKYYSTRPTGRRGGITNSAALCSFTSGSGSLRKFKHRAVHNTGSRHTHLSAPRSPSQAASTGHIHLHSPK</sequence>
<dbReference type="EMBL" id="VHII01000023">
    <property type="protein sequence ID" value="KAF1372516.1"/>
    <property type="molecule type" value="Genomic_DNA"/>
</dbReference>
<comment type="caution">
    <text evidence="2">The sequence shown here is derived from an EMBL/GenBank/DDBJ whole genome shotgun (WGS) entry which is preliminary data.</text>
</comment>
<name>A0A6A5DUT4_PERFL</name>
<feature type="compositionally biased region" description="Basic residues" evidence="1">
    <location>
        <begin position="72"/>
        <end position="82"/>
    </location>
</feature>
<protein>
    <submittedName>
        <fullName evidence="2">Uncharacterized protein</fullName>
    </submittedName>
</protein>
<reference evidence="2 3" key="1">
    <citation type="submission" date="2019-06" db="EMBL/GenBank/DDBJ databases">
        <title>A chromosome-scale genome assembly of the European perch, Perca fluviatilis.</title>
        <authorList>
            <person name="Roques C."/>
            <person name="Zahm M."/>
            <person name="Cabau C."/>
            <person name="Klopp C."/>
            <person name="Bouchez O."/>
            <person name="Donnadieu C."/>
            <person name="Kuhl H."/>
            <person name="Gislard M."/>
            <person name="Guendouz S."/>
            <person name="Journot L."/>
            <person name="Haffray P."/>
            <person name="Bestin A."/>
            <person name="Morvezen R."/>
            <person name="Feron R."/>
            <person name="Wen M."/>
            <person name="Jouanno E."/>
            <person name="Herpin A."/>
            <person name="Schartl M."/>
            <person name="Postlethwait J."/>
            <person name="Schaerlinger B."/>
            <person name="Chardard D."/>
            <person name="Lecocq T."/>
            <person name="Poncet C."/>
            <person name="Jaffrelo L."/>
            <person name="Lampietro C."/>
            <person name="Guiguen Y."/>
        </authorList>
    </citation>
    <scope>NUCLEOTIDE SEQUENCE [LARGE SCALE GENOMIC DNA]</scope>
    <source>
        <tissue evidence="2">Blood</tissue>
    </source>
</reference>
<evidence type="ECO:0000313" key="2">
    <source>
        <dbReference type="EMBL" id="KAF1372516.1"/>
    </source>
</evidence>
<evidence type="ECO:0000313" key="3">
    <source>
        <dbReference type="Proteomes" id="UP000465112"/>
    </source>
</evidence>
<feature type="region of interest" description="Disordered" evidence="1">
    <location>
        <begin position="72"/>
        <end position="104"/>
    </location>
</feature>
<accession>A0A6A5DUT4</accession>
<organism evidence="2 3">
    <name type="scientific">Perca fluviatilis</name>
    <name type="common">European perch</name>
    <dbReference type="NCBI Taxonomy" id="8168"/>
    <lineage>
        <taxon>Eukaryota</taxon>
        <taxon>Metazoa</taxon>
        <taxon>Chordata</taxon>
        <taxon>Craniata</taxon>
        <taxon>Vertebrata</taxon>
        <taxon>Euteleostomi</taxon>
        <taxon>Actinopterygii</taxon>
        <taxon>Neopterygii</taxon>
        <taxon>Teleostei</taxon>
        <taxon>Neoteleostei</taxon>
        <taxon>Acanthomorphata</taxon>
        <taxon>Eupercaria</taxon>
        <taxon>Perciformes</taxon>
        <taxon>Percoidei</taxon>
        <taxon>Percidae</taxon>
        <taxon>Percinae</taxon>
        <taxon>Perca</taxon>
    </lineage>
</organism>